<gene>
    <name evidence="2" type="ORF">ENN50_07065</name>
</gene>
<dbReference type="Pfam" id="PF13649">
    <property type="entry name" value="Methyltransf_25"/>
    <property type="match status" value="1"/>
</dbReference>
<dbReference type="EMBL" id="DSBW01000157">
    <property type="protein sequence ID" value="HED31426.1"/>
    <property type="molecule type" value="Genomic_DNA"/>
</dbReference>
<name>A0A831SR79_PROAE</name>
<comment type="caution">
    <text evidence="2">The sequence shown here is derived from an EMBL/GenBank/DDBJ whole genome shotgun (WGS) entry which is preliminary data.</text>
</comment>
<keyword evidence="2" id="KW-0808">Transferase</keyword>
<feature type="non-terminal residue" evidence="2">
    <location>
        <position position="257"/>
    </location>
</feature>
<feature type="domain" description="Methyltransferase" evidence="1">
    <location>
        <begin position="126"/>
        <end position="218"/>
    </location>
</feature>
<organism evidence="2">
    <name type="scientific">Prosthecochloris aestuarii</name>
    <dbReference type="NCBI Taxonomy" id="1102"/>
    <lineage>
        <taxon>Bacteria</taxon>
        <taxon>Pseudomonadati</taxon>
        <taxon>Chlorobiota</taxon>
        <taxon>Chlorobiia</taxon>
        <taxon>Chlorobiales</taxon>
        <taxon>Chlorobiaceae</taxon>
        <taxon>Prosthecochloris</taxon>
    </lineage>
</organism>
<dbReference type="SUPFAM" id="SSF53335">
    <property type="entry name" value="S-adenosyl-L-methionine-dependent methyltransferases"/>
    <property type="match status" value="1"/>
</dbReference>
<dbReference type="InterPro" id="IPR041698">
    <property type="entry name" value="Methyltransf_25"/>
</dbReference>
<dbReference type="CDD" id="cd02440">
    <property type="entry name" value="AdoMet_MTases"/>
    <property type="match status" value="1"/>
</dbReference>
<evidence type="ECO:0000259" key="1">
    <source>
        <dbReference type="Pfam" id="PF13649"/>
    </source>
</evidence>
<dbReference type="AlphaFoldDB" id="A0A831SR79"/>
<keyword evidence="2" id="KW-0489">Methyltransferase</keyword>
<proteinExistence type="predicted"/>
<evidence type="ECO:0000313" key="2">
    <source>
        <dbReference type="EMBL" id="HED31426.1"/>
    </source>
</evidence>
<sequence>MLQLRTAGLIAANRIREAHPLPAGWTTYEQLEREADRILDEFLTERFNVSKSLGPGYFLPELIDRSLRTEETEIMDRPDIPEQEKLSMINSLDRLNSMMMLYPHYLNVIMPRIEKVLCRRQQPLHVLELASGAGGLSFALAEEIQRKKLPVTITASDIVEVYVDHGNREAKKKQLPVTFRRIDAFSLDALEEEQFDIIIISQSLHHFTPGQIAVMIAKSRSHGAGMFLALDGHRSPELLIGVPLTAMFQGTTSFMLD</sequence>
<dbReference type="Proteomes" id="UP000886335">
    <property type="component" value="Unassembled WGS sequence"/>
</dbReference>
<dbReference type="InterPro" id="IPR029063">
    <property type="entry name" value="SAM-dependent_MTases_sf"/>
</dbReference>
<dbReference type="GO" id="GO:0008168">
    <property type="term" value="F:methyltransferase activity"/>
    <property type="evidence" value="ECO:0007669"/>
    <property type="project" value="UniProtKB-KW"/>
</dbReference>
<dbReference type="GO" id="GO:0032259">
    <property type="term" value="P:methylation"/>
    <property type="evidence" value="ECO:0007669"/>
    <property type="project" value="UniProtKB-KW"/>
</dbReference>
<reference evidence="2" key="1">
    <citation type="journal article" date="2020" name="mSystems">
        <title>Genome- and Community-Level Interaction Insights into Carbon Utilization and Element Cycling Functions of Hydrothermarchaeota in Hydrothermal Sediment.</title>
        <authorList>
            <person name="Zhou Z."/>
            <person name="Liu Y."/>
            <person name="Xu W."/>
            <person name="Pan J."/>
            <person name="Luo Z.H."/>
            <person name="Li M."/>
        </authorList>
    </citation>
    <scope>NUCLEOTIDE SEQUENCE [LARGE SCALE GENOMIC DNA]</scope>
    <source>
        <strain evidence="2">SpSt-1181</strain>
    </source>
</reference>
<accession>A0A831SR79</accession>
<protein>
    <submittedName>
        <fullName evidence="2">Class I SAM-dependent methyltransferase</fullName>
    </submittedName>
</protein>
<dbReference type="Gene3D" id="3.40.50.150">
    <property type="entry name" value="Vaccinia Virus protein VP39"/>
    <property type="match status" value="1"/>
</dbReference>